<feature type="signal peptide" evidence="1">
    <location>
        <begin position="1"/>
        <end position="27"/>
    </location>
</feature>
<keyword evidence="3" id="KW-1185">Reference proteome</keyword>
<dbReference type="Proteomes" id="UP000192610">
    <property type="component" value="Unassembled WGS sequence"/>
</dbReference>
<proteinExistence type="predicted"/>
<name>A0A1V9EBJ9_9BACT</name>
<dbReference type="STRING" id="354355.SAMN05660816_06702"/>
<evidence type="ECO:0000313" key="3">
    <source>
        <dbReference type="Proteomes" id="UP000192610"/>
    </source>
</evidence>
<organism evidence="2 3">
    <name type="scientific">Niastella yeongjuensis</name>
    <dbReference type="NCBI Taxonomy" id="354355"/>
    <lineage>
        <taxon>Bacteria</taxon>
        <taxon>Pseudomonadati</taxon>
        <taxon>Bacteroidota</taxon>
        <taxon>Chitinophagia</taxon>
        <taxon>Chitinophagales</taxon>
        <taxon>Chitinophagaceae</taxon>
        <taxon>Niastella</taxon>
    </lineage>
</organism>
<keyword evidence="1" id="KW-0732">Signal</keyword>
<feature type="chain" id="PRO_5012258071" evidence="1">
    <location>
        <begin position="28"/>
        <end position="72"/>
    </location>
</feature>
<sequence>MVFKSIYMQRRMSFILFLLLIKNLAISQSVEQTIGSQLDKVTMLTMGNKDFIVSAYTGNQVFVVKGSIKFFV</sequence>
<dbReference type="EMBL" id="LVXG01000047">
    <property type="protein sequence ID" value="OQP43431.1"/>
    <property type="molecule type" value="Genomic_DNA"/>
</dbReference>
<gene>
    <name evidence="2" type="ORF">A4H97_34010</name>
</gene>
<reference evidence="3" key="1">
    <citation type="submission" date="2016-04" db="EMBL/GenBank/DDBJ databases">
        <authorList>
            <person name="Chen L."/>
            <person name="Zhuang W."/>
            <person name="Wang G."/>
        </authorList>
    </citation>
    <scope>NUCLEOTIDE SEQUENCE [LARGE SCALE GENOMIC DNA]</scope>
    <source>
        <strain evidence="3">17621</strain>
    </source>
</reference>
<comment type="caution">
    <text evidence="2">The sequence shown here is derived from an EMBL/GenBank/DDBJ whole genome shotgun (WGS) entry which is preliminary data.</text>
</comment>
<evidence type="ECO:0000313" key="2">
    <source>
        <dbReference type="EMBL" id="OQP43431.1"/>
    </source>
</evidence>
<evidence type="ECO:0000256" key="1">
    <source>
        <dbReference type="SAM" id="SignalP"/>
    </source>
</evidence>
<accession>A0A1V9EBJ9</accession>
<dbReference type="AlphaFoldDB" id="A0A1V9EBJ9"/>
<protein>
    <submittedName>
        <fullName evidence="2">Uncharacterized protein</fullName>
    </submittedName>
</protein>